<evidence type="ECO:0008006" key="8">
    <source>
        <dbReference type="Google" id="ProtNLM"/>
    </source>
</evidence>
<feature type="compositionally biased region" description="Low complexity" evidence="3">
    <location>
        <begin position="13"/>
        <end position="29"/>
    </location>
</feature>
<evidence type="ECO:0000256" key="1">
    <source>
        <dbReference type="ARBA" id="ARBA00004924"/>
    </source>
</evidence>
<evidence type="ECO:0000259" key="5">
    <source>
        <dbReference type="Pfam" id="PF06276"/>
    </source>
</evidence>
<feature type="domain" description="Aerobactin siderophore biosynthesis IucA/IucC-like C-terminal" evidence="5">
    <location>
        <begin position="403"/>
        <end position="552"/>
    </location>
</feature>
<comment type="similarity">
    <text evidence="2">Belongs to the IucA/IucC family.</text>
</comment>
<dbReference type="InterPro" id="IPR007310">
    <property type="entry name" value="Aerobactin_biosyn_IucA/IucC_N"/>
</dbReference>
<proteinExistence type="inferred from homology"/>
<sequence>MVGGRRGGRARPRPGAVDPRPGPAGPVADQGHHRDAPGAPPDRRHLGAGPEPAGGGVNLTDRILAAAWREDLNGRRTGPAPAPEGPFNQLAYPDPPLDGAPEDDDPVKALEAVLGAPVPAHLAAELESARTGRALARHRAAARARRLAAVAARAGAPSLAHLIDTCKSDVDTTARLLETLATDGHQLHPCARTRLGWDRADLERYDLETPAPIPIRLVADRAGVLDRSGADFRTHPMLAGLDLPDPVVPVHPWQLEHRVLPAHADLFATGRLRLLDTTVPAWPTAAIRTLAGHRHPGFLKLALGIHITSTRRDISPATALLAPVLSAHLTALDAGGPHRLLPDLAGAWLPGRRDLTAIARAPLSAVVPAGTVCVPATALAARSPVTGVSLAAEYAHWHGDPGAWLRAYAALFVPPVLAEAAMGIGLEAHLQNSLAAMDGPTPVAAISRDLGGARLHLPTVPFDVALPPGSPVDAPSMDQVRAKVAYTLFQNHLAALAAALERDTGLDAAAFWADLADLVASLDLPRADRDCYLAPRLPTKALLSMRLAPGREIEAAVDNPLARP</sequence>
<dbReference type="Pfam" id="PF06276">
    <property type="entry name" value="FhuF"/>
    <property type="match status" value="1"/>
</dbReference>
<reference evidence="6 7" key="1">
    <citation type="submission" date="2018-12" db="EMBL/GenBank/DDBJ databases">
        <title>Glycomyces sp. YIM 121974 draft genome.</title>
        <authorList>
            <person name="Li Q."/>
        </authorList>
    </citation>
    <scope>NUCLEOTIDE SEQUENCE [LARGE SCALE GENOMIC DNA]</scope>
    <source>
        <strain evidence="6 7">YIM 121974</strain>
    </source>
</reference>
<evidence type="ECO:0000313" key="6">
    <source>
        <dbReference type="EMBL" id="RRR98359.1"/>
    </source>
</evidence>
<keyword evidence="7" id="KW-1185">Reference proteome</keyword>
<comment type="pathway">
    <text evidence="1">Siderophore biosynthesis.</text>
</comment>
<organism evidence="6 7">
    <name type="scientific">Glycomyces terrestris</name>
    <dbReference type="NCBI Taxonomy" id="2493553"/>
    <lineage>
        <taxon>Bacteria</taxon>
        <taxon>Bacillati</taxon>
        <taxon>Actinomycetota</taxon>
        <taxon>Actinomycetes</taxon>
        <taxon>Glycomycetales</taxon>
        <taxon>Glycomycetaceae</taxon>
        <taxon>Glycomyces</taxon>
    </lineage>
</organism>
<comment type="caution">
    <text evidence="6">The sequence shown here is derived from an EMBL/GenBank/DDBJ whole genome shotgun (WGS) entry which is preliminary data.</text>
</comment>
<gene>
    <name evidence="6" type="ORF">EIW28_15780</name>
</gene>
<dbReference type="AlphaFoldDB" id="A0A426UVY9"/>
<evidence type="ECO:0000259" key="4">
    <source>
        <dbReference type="Pfam" id="PF04183"/>
    </source>
</evidence>
<dbReference type="Proteomes" id="UP000277256">
    <property type="component" value="Unassembled WGS sequence"/>
</dbReference>
<dbReference type="EMBL" id="RSEB01000004">
    <property type="protein sequence ID" value="RRR98359.1"/>
    <property type="molecule type" value="Genomic_DNA"/>
</dbReference>
<feature type="compositionally biased region" description="Basic and acidic residues" evidence="3">
    <location>
        <begin position="30"/>
        <end position="45"/>
    </location>
</feature>
<dbReference type="PANTHER" id="PTHR34384:SF5">
    <property type="entry name" value="L-2,3-DIAMINOPROPANOATE--CITRATE LIGASE"/>
    <property type="match status" value="1"/>
</dbReference>
<dbReference type="Gene3D" id="1.10.510.40">
    <property type="match status" value="1"/>
</dbReference>
<name>A0A426UVY9_9ACTN</name>
<dbReference type="PANTHER" id="PTHR34384">
    <property type="entry name" value="L-2,3-DIAMINOPROPANOATE--CITRATE LIGASE"/>
    <property type="match status" value="1"/>
</dbReference>
<dbReference type="GO" id="GO:0016881">
    <property type="term" value="F:acid-amino acid ligase activity"/>
    <property type="evidence" value="ECO:0007669"/>
    <property type="project" value="UniProtKB-ARBA"/>
</dbReference>
<evidence type="ECO:0000256" key="3">
    <source>
        <dbReference type="SAM" id="MobiDB-lite"/>
    </source>
</evidence>
<evidence type="ECO:0000256" key="2">
    <source>
        <dbReference type="ARBA" id="ARBA00007832"/>
    </source>
</evidence>
<dbReference type="InterPro" id="IPR037455">
    <property type="entry name" value="LucA/IucC-like"/>
</dbReference>
<protein>
    <recommendedName>
        <fullName evidence="8">IucA/IucC family siderophore biosynthesis protein</fullName>
    </recommendedName>
</protein>
<feature type="compositionally biased region" description="Basic residues" evidence="3">
    <location>
        <begin position="1"/>
        <end position="12"/>
    </location>
</feature>
<evidence type="ECO:0000313" key="7">
    <source>
        <dbReference type="Proteomes" id="UP000277256"/>
    </source>
</evidence>
<dbReference type="Pfam" id="PF04183">
    <property type="entry name" value="IucA_IucC"/>
    <property type="match status" value="1"/>
</dbReference>
<dbReference type="InterPro" id="IPR022770">
    <property type="entry name" value="IucA/IucC-like_C"/>
</dbReference>
<dbReference type="GO" id="GO:0019290">
    <property type="term" value="P:siderophore biosynthetic process"/>
    <property type="evidence" value="ECO:0007669"/>
    <property type="project" value="InterPro"/>
</dbReference>
<feature type="domain" description="Aerobactin siderophore biosynthesis IucA/IucC N-terminal" evidence="4">
    <location>
        <begin position="177"/>
        <end position="380"/>
    </location>
</feature>
<feature type="region of interest" description="Disordered" evidence="3">
    <location>
        <begin position="1"/>
        <end position="105"/>
    </location>
</feature>
<accession>A0A426UVY9</accession>